<protein>
    <recommendedName>
        <fullName evidence="7">Annexin</fullName>
    </recommendedName>
</protein>
<dbReference type="OrthoDB" id="37886at2759"/>
<dbReference type="EMBL" id="JAEACU010000010">
    <property type="protein sequence ID" value="KAH7516210.1"/>
    <property type="molecule type" value="Genomic_DNA"/>
</dbReference>
<evidence type="ECO:0000256" key="7">
    <source>
        <dbReference type="RuleBase" id="RU003540"/>
    </source>
</evidence>
<dbReference type="PROSITE" id="PS51897">
    <property type="entry name" value="ANNEXIN_2"/>
    <property type="match status" value="4"/>
</dbReference>
<evidence type="ECO:0000256" key="4">
    <source>
        <dbReference type="ARBA" id="ARBA00022837"/>
    </source>
</evidence>
<comment type="similarity">
    <text evidence="1 7">Belongs to the annexin family.</text>
</comment>
<dbReference type="InterPro" id="IPR001464">
    <property type="entry name" value="Annexin"/>
</dbReference>
<dbReference type="GO" id="GO:0009408">
    <property type="term" value="P:response to heat"/>
    <property type="evidence" value="ECO:0007669"/>
    <property type="project" value="TreeGrafter"/>
</dbReference>
<keyword evidence="6 7" id="KW-0111">Calcium/phospholipid-binding</keyword>
<reference evidence="8" key="1">
    <citation type="journal article" date="2021" name="Front. Plant Sci.">
        <title>Chromosome-Scale Genome Assembly for Chinese Sour Jujube and Insights Into Its Genome Evolution and Domestication Signature.</title>
        <authorList>
            <person name="Shen L.-Y."/>
            <person name="Luo H."/>
            <person name="Wang X.-L."/>
            <person name="Wang X.-M."/>
            <person name="Qiu X.-J."/>
            <person name="Liu H."/>
            <person name="Zhou S.-S."/>
            <person name="Jia K.-H."/>
            <person name="Nie S."/>
            <person name="Bao Y.-T."/>
            <person name="Zhang R.-G."/>
            <person name="Yun Q.-Z."/>
            <person name="Chai Y.-H."/>
            <person name="Lu J.-Y."/>
            <person name="Li Y."/>
            <person name="Zhao S.-W."/>
            <person name="Mao J.-F."/>
            <person name="Jia S.-G."/>
            <person name="Mao Y.-M."/>
        </authorList>
    </citation>
    <scope>NUCLEOTIDE SEQUENCE</scope>
    <source>
        <strain evidence="8">AT0</strain>
        <tissue evidence="8">Leaf</tissue>
    </source>
</reference>
<dbReference type="GO" id="GO:0005737">
    <property type="term" value="C:cytoplasm"/>
    <property type="evidence" value="ECO:0007669"/>
    <property type="project" value="TreeGrafter"/>
</dbReference>
<dbReference type="GO" id="GO:0001786">
    <property type="term" value="F:phosphatidylserine binding"/>
    <property type="evidence" value="ECO:0007669"/>
    <property type="project" value="TreeGrafter"/>
</dbReference>
<name>A0A978UN08_ZIZJJ</name>
<dbReference type="PANTHER" id="PTHR10502:SF102">
    <property type="entry name" value="ANNEXIN B11"/>
    <property type="match status" value="1"/>
</dbReference>
<evidence type="ECO:0000256" key="3">
    <source>
        <dbReference type="ARBA" id="ARBA00022737"/>
    </source>
</evidence>
<sequence>MASLTMPPVLSSPRDDAMQLHLAFKGFGCDTAAVINILAHRDGTQRMLIQQEYRALYSKDLRKRLSSELSGNVKKAVLLWMNDPAARDATIVRQVLGRNDIDLKAATEVICSRTPTQIQQFKQIYFSLFNSYLEHDIEHYTSGDHKKLLLAYVSTPRYEGPEVDRSMVDNDAKFLYKAGEKRLGTDERTFVSIFSGRSRAHMAAVNHAYHNMYGHSLEKAVKKETSGYFEYGLLTILRCAENPGKYFAKVLHKAMKGLGTNDSTLIRVVVSRAEIDMQYIKAEYHKNYGKPLNEAVHSETSGNYRTFLLALIGPAH</sequence>
<dbReference type="FunFam" id="1.10.220.10:FF:000002">
    <property type="entry name" value="Annexin"/>
    <property type="match status" value="1"/>
</dbReference>
<comment type="domain">
    <text evidence="7">A pair of annexin repeats may form one binding site for calcium and phospholipid.</text>
</comment>
<dbReference type="SMART" id="SM00335">
    <property type="entry name" value="ANX"/>
    <property type="match status" value="4"/>
</dbReference>
<accession>A0A978UN08</accession>
<dbReference type="GO" id="GO:0005509">
    <property type="term" value="F:calcium ion binding"/>
    <property type="evidence" value="ECO:0007669"/>
    <property type="project" value="InterPro"/>
</dbReference>
<evidence type="ECO:0000313" key="8">
    <source>
        <dbReference type="EMBL" id="KAH7516210.1"/>
    </source>
</evidence>
<dbReference type="SUPFAM" id="SSF47874">
    <property type="entry name" value="Annexin"/>
    <property type="match status" value="1"/>
</dbReference>
<dbReference type="Gene3D" id="1.10.220.10">
    <property type="entry name" value="Annexin"/>
    <property type="match status" value="4"/>
</dbReference>
<dbReference type="PROSITE" id="PS00223">
    <property type="entry name" value="ANNEXIN_1"/>
    <property type="match status" value="1"/>
</dbReference>
<evidence type="ECO:0000256" key="5">
    <source>
        <dbReference type="ARBA" id="ARBA00023216"/>
    </source>
</evidence>
<dbReference type="AlphaFoldDB" id="A0A978UN08"/>
<dbReference type="PRINTS" id="PR00196">
    <property type="entry name" value="ANNEXIN"/>
</dbReference>
<keyword evidence="2" id="KW-0479">Metal-binding</keyword>
<dbReference type="InterPro" id="IPR018502">
    <property type="entry name" value="Annexin_repeat"/>
</dbReference>
<dbReference type="PANTHER" id="PTHR10502">
    <property type="entry name" value="ANNEXIN"/>
    <property type="match status" value="1"/>
</dbReference>
<dbReference type="GO" id="GO:0009409">
    <property type="term" value="P:response to cold"/>
    <property type="evidence" value="ECO:0007669"/>
    <property type="project" value="TreeGrafter"/>
</dbReference>
<keyword evidence="3 7" id="KW-0677">Repeat</keyword>
<evidence type="ECO:0000256" key="6">
    <source>
        <dbReference type="ARBA" id="ARBA00023302"/>
    </source>
</evidence>
<dbReference type="InterPro" id="IPR037104">
    <property type="entry name" value="Annexin_sf"/>
</dbReference>
<evidence type="ECO:0000313" key="9">
    <source>
        <dbReference type="Proteomes" id="UP000813462"/>
    </source>
</evidence>
<keyword evidence="5 7" id="KW-0041">Annexin</keyword>
<dbReference type="Pfam" id="PF00191">
    <property type="entry name" value="Annexin"/>
    <property type="match status" value="4"/>
</dbReference>
<comment type="caution">
    <text evidence="8">The sequence shown here is derived from an EMBL/GenBank/DDBJ whole genome shotgun (WGS) entry which is preliminary data.</text>
</comment>
<evidence type="ECO:0000256" key="1">
    <source>
        <dbReference type="ARBA" id="ARBA00007831"/>
    </source>
</evidence>
<dbReference type="GO" id="GO:0009414">
    <property type="term" value="P:response to water deprivation"/>
    <property type="evidence" value="ECO:0007669"/>
    <property type="project" value="TreeGrafter"/>
</dbReference>
<dbReference type="FunFam" id="1.10.220.10:FF:000008">
    <property type="entry name" value="Annexin"/>
    <property type="match status" value="1"/>
</dbReference>
<gene>
    <name evidence="8" type="ORF">FEM48_Zijuj10G0111200</name>
</gene>
<organism evidence="8 9">
    <name type="scientific">Ziziphus jujuba var. spinosa</name>
    <dbReference type="NCBI Taxonomy" id="714518"/>
    <lineage>
        <taxon>Eukaryota</taxon>
        <taxon>Viridiplantae</taxon>
        <taxon>Streptophyta</taxon>
        <taxon>Embryophyta</taxon>
        <taxon>Tracheophyta</taxon>
        <taxon>Spermatophyta</taxon>
        <taxon>Magnoliopsida</taxon>
        <taxon>eudicotyledons</taxon>
        <taxon>Gunneridae</taxon>
        <taxon>Pentapetalae</taxon>
        <taxon>rosids</taxon>
        <taxon>fabids</taxon>
        <taxon>Rosales</taxon>
        <taxon>Rhamnaceae</taxon>
        <taxon>Paliureae</taxon>
        <taxon>Ziziphus</taxon>
    </lineage>
</organism>
<proteinExistence type="inferred from homology"/>
<dbReference type="InterPro" id="IPR018252">
    <property type="entry name" value="Annexin_repeat_CS"/>
</dbReference>
<dbReference type="Proteomes" id="UP000813462">
    <property type="component" value="Unassembled WGS sequence"/>
</dbReference>
<keyword evidence="4 7" id="KW-0106">Calcium</keyword>
<dbReference type="GO" id="GO:0005886">
    <property type="term" value="C:plasma membrane"/>
    <property type="evidence" value="ECO:0007669"/>
    <property type="project" value="TreeGrafter"/>
</dbReference>
<dbReference type="GO" id="GO:0009651">
    <property type="term" value="P:response to salt stress"/>
    <property type="evidence" value="ECO:0007669"/>
    <property type="project" value="TreeGrafter"/>
</dbReference>
<evidence type="ECO:0000256" key="2">
    <source>
        <dbReference type="ARBA" id="ARBA00022723"/>
    </source>
</evidence>
<dbReference type="FunFam" id="1.10.220.10:FF:000001">
    <property type="entry name" value="Annexin"/>
    <property type="match status" value="1"/>
</dbReference>
<dbReference type="GO" id="GO:0005544">
    <property type="term" value="F:calcium-dependent phospholipid binding"/>
    <property type="evidence" value="ECO:0007669"/>
    <property type="project" value="UniProtKB-KW"/>
</dbReference>